<dbReference type="EMBL" id="CT868050">
    <property type="protein sequence ID" value="CAK67069.1"/>
    <property type="molecule type" value="Genomic_DNA"/>
</dbReference>
<dbReference type="SUPFAM" id="SSF52540">
    <property type="entry name" value="P-loop containing nucleoside triphosphate hydrolases"/>
    <property type="match status" value="1"/>
</dbReference>
<dbReference type="Gene3D" id="3.40.50.300">
    <property type="entry name" value="P-loop containing nucleotide triphosphate hydrolases"/>
    <property type="match status" value="1"/>
</dbReference>
<dbReference type="Pfam" id="PF00005">
    <property type="entry name" value="ABC_tran"/>
    <property type="match status" value="1"/>
</dbReference>
<feature type="domain" description="ABC transporter" evidence="5">
    <location>
        <begin position="1"/>
        <end position="86"/>
    </location>
</feature>
<dbReference type="GO" id="GO:0016020">
    <property type="term" value="C:membrane"/>
    <property type="evidence" value="ECO:0007669"/>
    <property type="project" value="UniProtKB-SubCell"/>
</dbReference>
<evidence type="ECO:0000313" key="6">
    <source>
        <dbReference type="EMBL" id="CAK67069.1"/>
    </source>
</evidence>
<organism evidence="6 7">
    <name type="scientific">Paramecium tetraurelia</name>
    <dbReference type="NCBI Taxonomy" id="5888"/>
    <lineage>
        <taxon>Eukaryota</taxon>
        <taxon>Sar</taxon>
        <taxon>Alveolata</taxon>
        <taxon>Ciliophora</taxon>
        <taxon>Intramacronucleata</taxon>
        <taxon>Oligohymenophorea</taxon>
        <taxon>Peniculida</taxon>
        <taxon>Parameciidae</taxon>
        <taxon>Paramecium</taxon>
    </lineage>
</organism>
<keyword evidence="3" id="KW-0547">Nucleotide-binding</keyword>
<dbReference type="RefSeq" id="XP_001434466.1">
    <property type="nucleotide sequence ID" value="XM_001434429.1"/>
</dbReference>
<dbReference type="GO" id="GO:0005524">
    <property type="term" value="F:ATP binding"/>
    <property type="evidence" value="ECO:0007669"/>
    <property type="project" value="UniProtKB-KW"/>
</dbReference>
<reference evidence="6 7" key="1">
    <citation type="journal article" date="2006" name="Nature">
        <title>Global trends of whole-genome duplications revealed by the ciliate Paramecium tetraurelia.</title>
        <authorList>
            <consortium name="Genoscope"/>
            <person name="Aury J.-M."/>
            <person name="Jaillon O."/>
            <person name="Duret L."/>
            <person name="Noel B."/>
            <person name="Jubin C."/>
            <person name="Porcel B.M."/>
            <person name="Segurens B."/>
            <person name="Daubin V."/>
            <person name="Anthouard V."/>
            <person name="Aiach N."/>
            <person name="Arnaiz O."/>
            <person name="Billaut A."/>
            <person name="Beisson J."/>
            <person name="Blanc I."/>
            <person name="Bouhouche K."/>
            <person name="Camara F."/>
            <person name="Duharcourt S."/>
            <person name="Guigo R."/>
            <person name="Gogendeau D."/>
            <person name="Katinka M."/>
            <person name="Keller A.-M."/>
            <person name="Kissmehl R."/>
            <person name="Klotz C."/>
            <person name="Koll F."/>
            <person name="Le Moue A."/>
            <person name="Lepere C."/>
            <person name="Malinsky S."/>
            <person name="Nowacki M."/>
            <person name="Nowak J.K."/>
            <person name="Plattner H."/>
            <person name="Poulain J."/>
            <person name="Ruiz F."/>
            <person name="Serrano V."/>
            <person name="Zagulski M."/>
            <person name="Dessen P."/>
            <person name="Betermier M."/>
            <person name="Weissenbach J."/>
            <person name="Scarpelli C."/>
            <person name="Schachter V."/>
            <person name="Sperling L."/>
            <person name="Meyer E."/>
            <person name="Cohen J."/>
            <person name="Wincker P."/>
        </authorList>
    </citation>
    <scope>NUCLEOTIDE SEQUENCE [LARGE SCALE GENOMIC DNA]</scope>
    <source>
        <strain evidence="6 7">Stock d4-2</strain>
    </source>
</reference>
<dbReference type="eggNOG" id="KOG0054">
    <property type="taxonomic scope" value="Eukaryota"/>
</dbReference>
<dbReference type="GO" id="GO:0016887">
    <property type="term" value="F:ATP hydrolysis activity"/>
    <property type="evidence" value="ECO:0007669"/>
    <property type="project" value="InterPro"/>
</dbReference>
<evidence type="ECO:0000256" key="4">
    <source>
        <dbReference type="ARBA" id="ARBA00022840"/>
    </source>
</evidence>
<dbReference type="KEGG" id="ptm:GSPATT00036202001"/>
<dbReference type="AlphaFoldDB" id="A0C8F2"/>
<evidence type="ECO:0000256" key="3">
    <source>
        <dbReference type="ARBA" id="ARBA00022741"/>
    </source>
</evidence>
<dbReference type="GeneID" id="5020251"/>
<dbReference type="PANTHER" id="PTHR24223:SF456">
    <property type="entry name" value="MULTIDRUG RESISTANCE-ASSOCIATED PROTEIN LETHAL(2)03659"/>
    <property type="match status" value="1"/>
</dbReference>
<dbReference type="InParanoid" id="A0C8F2"/>
<dbReference type="OrthoDB" id="442846at2759"/>
<evidence type="ECO:0000256" key="1">
    <source>
        <dbReference type="ARBA" id="ARBA00004141"/>
    </source>
</evidence>
<evidence type="ECO:0000313" key="7">
    <source>
        <dbReference type="Proteomes" id="UP000000600"/>
    </source>
</evidence>
<dbReference type="Proteomes" id="UP000000600">
    <property type="component" value="Unassembled WGS sequence"/>
</dbReference>
<comment type="similarity">
    <text evidence="2">Belongs to the ABC transporter superfamily. ABCC family. Conjugate transporter (TC 3.A.1.208) subfamily.</text>
</comment>
<name>A0C8F2_PARTE</name>
<keyword evidence="7" id="KW-1185">Reference proteome</keyword>
<accession>A0C8F2</accession>
<sequence length="163" mass="18510">MIMQDSTIFDGTLRENIDPLNQRTDEEIINVLEQCCLKDLVKQRNGLNTQISEGGDNLSSGEKQLICIARAVLKKSKVVLIDEATANIDVETEHKIQETILNAFRDCTVITIAHRINTILHCDKIIVVDQGEIKEYGKTNELLLLKDSIFYGIYQEALRHNKK</sequence>
<dbReference type="InterPro" id="IPR050173">
    <property type="entry name" value="ABC_transporter_C-like"/>
</dbReference>
<dbReference type="STRING" id="5888.A0C8F2"/>
<dbReference type="InterPro" id="IPR027417">
    <property type="entry name" value="P-loop_NTPase"/>
</dbReference>
<gene>
    <name evidence="6" type="ORF">GSPATT00036202001</name>
</gene>
<dbReference type="PANTHER" id="PTHR24223">
    <property type="entry name" value="ATP-BINDING CASSETTE SUB-FAMILY C"/>
    <property type="match status" value="1"/>
</dbReference>
<keyword evidence="4" id="KW-0067">ATP-binding</keyword>
<comment type="subcellular location">
    <subcellularLocation>
        <location evidence="1">Membrane</location>
        <topology evidence="1">Multi-pass membrane protein</topology>
    </subcellularLocation>
</comment>
<dbReference type="FunFam" id="3.40.50.300:FF:004192">
    <property type="entry name" value="ABC transporter, putative"/>
    <property type="match status" value="1"/>
</dbReference>
<dbReference type="InterPro" id="IPR003439">
    <property type="entry name" value="ABC_transporter-like_ATP-bd"/>
</dbReference>
<dbReference type="HOGENOM" id="CLU_000604_1_9_1"/>
<proteinExistence type="inferred from homology"/>
<evidence type="ECO:0000259" key="5">
    <source>
        <dbReference type="Pfam" id="PF00005"/>
    </source>
</evidence>
<protein>
    <recommendedName>
        <fullName evidence="5">ABC transporter domain-containing protein</fullName>
    </recommendedName>
</protein>
<dbReference type="OMA" id="NTIAHWI"/>
<evidence type="ECO:0000256" key="2">
    <source>
        <dbReference type="ARBA" id="ARBA00009726"/>
    </source>
</evidence>